<dbReference type="EMBL" id="CAICTM010000158">
    <property type="protein sequence ID" value="CAB9503225.1"/>
    <property type="molecule type" value="Genomic_DNA"/>
</dbReference>
<feature type="compositionally biased region" description="Polar residues" evidence="1">
    <location>
        <begin position="60"/>
        <end position="73"/>
    </location>
</feature>
<protein>
    <submittedName>
        <fullName evidence="2">Uncharacterized protein</fullName>
    </submittedName>
</protein>
<name>A0A9N8DME9_9STRA</name>
<organism evidence="2 3">
    <name type="scientific">Seminavis robusta</name>
    <dbReference type="NCBI Taxonomy" id="568900"/>
    <lineage>
        <taxon>Eukaryota</taxon>
        <taxon>Sar</taxon>
        <taxon>Stramenopiles</taxon>
        <taxon>Ochrophyta</taxon>
        <taxon>Bacillariophyta</taxon>
        <taxon>Bacillariophyceae</taxon>
        <taxon>Bacillariophycidae</taxon>
        <taxon>Naviculales</taxon>
        <taxon>Naviculaceae</taxon>
        <taxon>Seminavis</taxon>
    </lineage>
</organism>
<dbReference type="Proteomes" id="UP001153069">
    <property type="component" value="Unassembled WGS sequence"/>
</dbReference>
<dbReference type="AlphaFoldDB" id="A0A9N8DME9"/>
<comment type="caution">
    <text evidence="2">The sequence shown here is derived from an EMBL/GenBank/DDBJ whole genome shotgun (WGS) entry which is preliminary data.</text>
</comment>
<proteinExistence type="predicted"/>
<reference evidence="2" key="1">
    <citation type="submission" date="2020-06" db="EMBL/GenBank/DDBJ databases">
        <authorList>
            <consortium name="Plant Systems Biology data submission"/>
        </authorList>
    </citation>
    <scope>NUCLEOTIDE SEQUENCE</scope>
    <source>
        <strain evidence="2">D6</strain>
    </source>
</reference>
<evidence type="ECO:0000313" key="3">
    <source>
        <dbReference type="Proteomes" id="UP001153069"/>
    </source>
</evidence>
<gene>
    <name evidence="2" type="ORF">SEMRO_159_G071930.1</name>
</gene>
<accession>A0A9N8DME9</accession>
<evidence type="ECO:0000256" key="1">
    <source>
        <dbReference type="SAM" id="MobiDB-lite"/>
    </source>
</evidence>
<feature type="region of interest" description="Disordered" evidence="1">
    <location>
        <begin position="1"/>
        <end position="76"/>
    </location>
</feature>
<sequence>MDRNWTTVLPRKSKKKGNKGNAAEGTGMVPLGQLSANTMSRADFPPLEAATTNHNHEVTATDNSNKASTSTPINKEDDTRSLRYSLFYSCVFNIAEEELEQDQEQGSVPRDDIGSFGVDEYESAGRSSASLVPPLMETCRQHTRKAKCQNFHTRSASHQLVAPHSPPL</sequence>
<keyword evidence="3" id="KW-1185">Reference proteome</keyword>
<evidence type="ECO:0000313" key="2">
    <source>
        <dbReference type="EMBL" id="CAB9503225.1"/>
    </source>
</evidence>
<feature type="region of interest" description="Disordered" evidence="1">
    <location>
        <begin position="99"/>
        <end position="134"/>
    </location>
</feature>